<dbReference type="Pfam" id="PF01370">
    <property type="entry name" value="Epimerase"/>
    <property type="match status" value="1"/>
</dbReference>
<dbReference type="CDD" id="cd05242">
    <property type="entry name" value="SDR_a8"/>
    <property type="match status" value="1"/>
</dbReference>
<evidence type="ECO:0000259" key="3">
    <source>
        <dbReference type="Pfam" id="PF08338"/>
    </source>
</evidence>
<comment type="similarity">
    <text evidence="1">Belongs to the NAD(P)-dependent epimerase/dehydratase family. SDR39U1 subfamily.</text>
</comment>
<dbReference type="AlphaFoldDB" id="A0A4S3PTB5"/>
<evidence type="ECO:0000259" key="2">
    <source>
        <dbReference type="Pfam" id="PF01370"/>
    </source>
</evidence>
<dbReference type="OrthoDB" id="9801773at2"/>
<accession>A0A4S3PTB5</accession>
<reference evidence="4 5" key="1">
    <citation type="journal article" date="2019" name="Indoor Air">
        <title>Impacts of indoor surface finishes on bacterial viability.</title>
        <authorList>
            <person name="Hu J."/>
            <person name="Maamar S.B."/>
            <person name="Glawe A.J."/>
            <person name="Gottel N."/>
            <person name="Gilbert J.A."/>
            <person name="Hartmann E.M."/>
        </authorList>
    </citation>
    <scope>NUCLEOTIDE SEQUENCE [LARGE SCALE GENOMIC DNA]</scope>
    <source>
        <strain evidence="4 5">AF060A6</strain>
    </source>
</reference>
<evidence type="ECO:0000313" key="4">
    <source>
        <dbReference type="EMBL" id="THE12848.1"/>
    </source>
</evidence>
<comment type="caution">
    <text evidence="4">The sequence shown here is derived from an EMBL/GenBank/DDBJ whole genome shotgun (WGS) entry which is preliminary data.</text>
</comment>
<keyword evidence="5" id="KW-1185">Reference proteome</keyword>
<dbReference type="InterPro" id="IPR001509">
    <property type="entry name" value="Epimerase_deHydtase"/>
</dbReference>
<dbReference type="SUPFAM" id="SSF51735">
    <property type="entry name" value="NAD(P)-binding Rossmann-fold domains"/>
    <property type="match status" value="1"/>
</dbReference>
<dbReference type="Proteomes" id="UP000306477">
    <property type="component" value="Unassembled WGS sequence"/>
</dbReference>
<evidence type="ECO:0000256" key="1">
    <source>
        <dbReference type="ARBA" id="ARBA00009353"/>
    </source>
</evidence>
<name>A0A4S3PTB5_9BACI</name>
<dbReference type="Pfam" id="PF08338">
    <property type="entry name" value="DUF1731"/>
    <property type="match status" value="1"/>
</dbReference>
<dbReference type="EMBL" id="SLUB01000013">
    <property type="protein sequence ID" value="THE12848.1"/>
    <property type="molecule type" value="Genomic_DNA"/>
</dbReference>
<dbReference type="PANTHER" id="PTHR11092">
    <property type="entry name" value="SUGAR NUCLEOTIDE EPIMERASE RELATED"/>
    <property type="match status" value="1"/>
</dbReference>
<sequence>MKIAIAGGTGFVGKKLTDYLLEQSHEVLILTRNAAKTSDHPRLHFVEWFKANSAPEIELQEVDAVINLAGESLNSGRWSEARKRRILESRVTATKEIVRILSSLPKKPKVLLNASAVGIYGTSESETFTEETTQIGNDFLANTVSAWEQKANEASHLGVRTCFLRLGVVLGAGGGALTRMVLPYQFFIGGTIGSGKQWLSWIHIDDVVKGIDFLLQHETVSGPVNFTAPNPVRMKEFGQTAGSVLHRPHWLPVPGFALQLLLGEMSILVLEGQNVLPKKLVENGFSFTFDTVEKALTDIFER</sequence>
<dbReference type="PANTHER" id="PTHR11092:SF0">
    <property type="entry name" value="EPIMERASE FAMILY PROTEIN SDR39U1"/>
    <property type="match status" value="1"/>
</dbReference>
<dbReference type="InterPro" id="IPR036291">
    <property type="entry name" value="NAD(P)-bd_dom_sf"/>
</dbReference>
<gene>
    <name evidence="4" type="ORF">E1I69_09720</name>
</gene>
<evidence type="ECO:0000313" key="5">
    <source>
        <dbReference type="Proteomes" id="UP000306477"/>
    </source>
</evidence>
<feature type="domain" description="DUF1731" evidence="3">
    <location>
        <begin position="253"/>
        <end position="299"/>
    </location>
</feature>
<dbReference type="Gene3D" id="3.40.50.720">
    <property type="entry name" value="NAD(P)-binding Rossmann-like Domain"/>
    <property type="match status" value="1"/>
</dbReference>
<organism evidence="4 5">
    <name type="scientific">Bacillus timonensis</name>
    <dbReference type="NCBI Taxonomy" id="1033734"/>
    <lineage>
        <taxon>Bacteria</taxon>
        <taxon>Bacillati</taxon>
        <taxon>Bacillota</taxon>
        <taxon>Bacilli</taxon>
        <taxon>Bacillales</taxon>
        <taxon>Bacillaceae</taxon>
        <taxon>Bacillus</taxon>
    </lineage>
</organism>
<proteinExistence type="inferred from homology"/>
<dbReference type="InterPro" id="IPR010099">
    <property type="entry name" value="SDR39U1"/>
</dbReference>
<dbReference type="NCBIfam" id="TIGR01777">
    <property type="entry name" value="yfcH"/>
    <property type="match status" value="1"/>
</dbReference>
<dbReference type="RefSeq" id="WP_136379418.1">
    <property type="nucleotide sequence ID" value="NZ_SLUB01000013.1"/>
</dbReference>
<feature type="domain" description="NAD-dependent epimerase/dehydratase" evidence="2">
    <location>
        <begin position="3"/>
        <end position="217"/>
    </location>
</feature>
<dbReference type="InterPro" id="IPR013549">
    <property type="entry name" value="DUF1731"/>
</dbReference>
<protein>
    <submittedName>
        <fullName evidence="4">TIGR01777 family protein</fullName>
    </submittedName>
</protein>